<name>A0ABU1YQE7_ROSSA</name>
<dbReference type="PANTHER" id="PTHR38834:SF3">
    <property type="entry name" value="SOLUTE-BINDING PROTEIN FAMILY 3_N-TERMINAL DOMAIN-CONTAINING PROTEIN"/>
    <property type="match status" value="1"/>
</dbReference>
<feature type="signal peptide" evidence="1">
    <location>
        <begin position="1"/>
        <end position="20"/>
    </location>
</feature>
<evidence type="ECO:0000313" key="3">
    <source>
        <dbReference type="EMBL" id="MDR7271079.1"/>
    </source>
</evidence>
<reference evidence="3 4" key="1">
    <citation type="submission" date="2023-07" db="EMBL/GenBank/DDBJ databases">
        <title>Sorghum-associated microbial communities from plants grown in Nebraska, USA.</title>
        <authorList>
            <person name="Schachtman D."/>
        </authorList>
    </citation>
    <scope>NUCLEOTIDE SEQUENCE [LARGE SCALE GENOMIC DNA]</scope>
    <source>
        <strain evidence="3 4">BE314</strain>
    </source>
</reference>
<sequence>MLRRRPLLTLAASLPLPAAAARAPLPAFCHALPPLSFEQDGQVSGLAVELLRRMAETAGLELNLALQPRLRAEKSFVDTPGSLLFPLARLPERENRYRWVGPILPRRVGIYSLRQRTDIRYRGLHQLDGLRVGATAGTATLEQLLAEGLKPDKELEVSPSYEASVRKLLAGRMDLLVIGDLNIYWQLQQVKEAPDRIREVAVLDASVDYSFGLHLDGDAAPAEALQRALDQLRRSGAVERIKQAYGLPAG</sequence>
<protein>
    <submittedName>
        <fullName evidence="3">Polar amino acid transport system substrate-binding protein</fullName>
    </submittedName>
</protein>
<dbReference type="Gene3D" id="3.40.190.10">
    <property type="entry name" value="Periplasmic binding protein-like II"/>
    <property type="match status" value="2"/>
</dbReference>
<keyword evidence="1" id="KW-0732">Signal</keyword>
<dbReference type="RefSeq" id="WP_310267612.1">
    <property type="nucleotide sequence ID" value="NZ_JAVDXU010000002.1"/>
</dbReference>
<evidence type="ECO:0000256" key="1">
    <source>
        <dbReference type="SAM" id="SignalP"/>
    </source>
</evidence>
<feature type="chain" id="PRO_5045528477" evidence="1">
    <location>
        <begin position="21"/>
        <end position="250"/>
    </location>
</feature>
<dbReference type="Pfam" id="PF00497">
    <property type="entry name" value="SBP_bac_3"/>
    <property type="match status" value="1"/>
</dbReference>
<evidence type="ECO:0000313" key="4">
    <source>
        <dbReference type="Proteomes" id="UP001180453"/>
    </source>
</evidence>
<gene>
    <name evidence="3" type="ORF">J2X20_003737</name>
</gene>
<evidence type="ECO:0000259" key="2">
    <source>
        <dbReference type="Pfam" id="PF00497"/>
    </source>
</evidence>
<dbReference type="Proteomes" id="UP001180453">
    <property type="component" value="Unassembled WGS sequence"/>
</dbReference>
<dbReference type="EMBL" id="JAVDXU010000002">
    <property type="protein sequence ID" value="MDR7271079.1"/>
    <property type="molecule type" value="Genomic_DNA"/>
</dbReference>
<comment type="caution">
    <text evidence="3">The sequence shown here is derived from an EMBL/GenBank/DDBJ whole genome shotgun (WGS) entry which is preliminary data.</text>
</comment>
<accession>A0ABU1YQE7</accession>
<feature type="domain" description="Solute-binding protein family 3/N-terminal" evidence="2">
    <location>
        <begin position="30"/>
        <end position="246"/>
    </location>
</feature>
<proteinExistence type="predicted"/>
<dbReference type="PANTHER" id="PTHR38834">
    <property type="entry name" value="PERIPLASMIC SUBSTRATE BINDING PROTEIN FAMILY 3"/>
    <property type="match status" value="1"/>
</dbReference>
<organism evidence="3 4">
    <name type="scientific">Roseateles saccharophilus</name>
    <name type="common">Pseudomonas saccharophila</name>
    <dbReference type="NCBI Taxonomy" id="304"/>
    <lineage>
        <taxon>Bacteria</taxon>
        <taxon>Pseudomonadati</taxon>
        <taxon>Pseudomonadota</taxon>
        <taxon>Betaproteobacteria</taxon>
        <taxon>Burkholderiales</taxon>
        <taxon>Sphaerotilaceae</taxon>
        <taxon>Roseateles</taxon>
    </lineage>
</organism>
<dbReference type="InterPro" id="IPR001638">
    <property type="entry name" value="Solute-binding_3/MltF_N"/>
</dbReference>
<dbReference type="SUPFAM" id="SSF53850">
    <property type="entry name" value="Periplasmic binding protein-like II"/>
    <property type="match status" value="1"/>
</dbReference>
<keyword evidence="4" id="KW-1185">Reference proteome</keyword>